<dbReference type="Gene3D" id="1.20.5.1930">
    <property type="match status" value="1"/>
</dbReference>
<feature type="compositionally biased region" description="Basic and acidic residues" evidence="6">
    <location>
        <begin position="460"/>
        <end position="472"/>
    </location>
</feature>
<dbReference type="PANTHER" id="PTHR24421">
    <property type="entry name" value="NITRATE/NITRITE SENSOR PROTEIN NARX-RELATED"/>
    <property type="match status" value="1"/>
</dbReference>
<dbReference type="InterPro" id="IPR036890">
    <property type="entry name" value="HATPase_C_sf"/>
</dbReference>
<feature type="transmembrane region" description="Helical" evidence="7">
    <location>
        <begin position="12"/>
        <end position="34"/>
    </location>
</feature>
<dbReference type="CDD" id="cd16917">
    <property type="entry name" value="HATPase_UhpB-NarQ-NarX-like"/>
    <property type="match status" value="1"/>
</dbReference>
<dbReference type="EMBL" id="JGYN01000017">
    <property type="protein sequence ID" value="KFI50221.1"/>
    <property type="molecule type" value="Genomic_DNA"/>
</dbReference>
<evidence type="ECO:0000256" key="4">
    <source>
        <dbReference type="ARBA" id="ARBA00022777"/>
    </source>
</evidence>
<evidence type="ECO:0000313" key="9">
    <source>
        <dbReference type="Proteomes" id="UP000029108"/>
    </source>
</evidence>
<dbReference type="Proteomes" id="UP000029108">
    <property type="component" value="Unassembled WGS sequence"/>
</dbReference>
<evidence type="ECO:0000256" key="7">
    <source>
        <dbReference type="SAM" id="Phobius"/>
    </source>
</evidence>
<dbReference type="PANTHER" id="PTHR24421:SF10">
    <property type="entry name" value="NITRATE_NITRITE SENSOR PROTEIN NARQ"/>
    <property type="match status" value="1"/>
</dbReference>
<feature type="region of interest" description="Disordered" evidence="6">
    <location>
        <begin position="454"/>
        <end position="479"/>
    </location>
</feature>
<evidence type="ECO:0000313" key="8">
    <source>
        <dbReference type="EMBL" id="KFI50221.1"/>
    </source>
</evidence>
<keyword evidence="7" id="KW-0812">Transmembrane</keyword>
<protein>
    <recommendedName>
        <fullName evidence="2">histidine kinase</fullName>
        <ecNumber evidence="2">2.7.13.3</ecNumber>
    </recommendedName>
</protein>
<keyword evidence="9" id="KW-1185">Reference proteome</keyword>
<keyword evidence="7" id="KW-0472">Membrane</keyword>
<keyword evidence="4 8" id="KW-0418">Kinase</keyword>
<dbReference type="InterPro" id="IPR050482">
    <property type="entry name" value="Sensor_HK_TwoCompSys"/>
</dbReference>
<gene>
    <name evidence="8" type="ORF">BBIA_1704</name>
</gene>
<organism evidence="8 9">
    <name type="scientific">Bifidobacterium biavatii DSM 23969</name>
    <dbReference type="NCBI Taxonomy" id="1437608"/>
    <lineage>
        <taxon>Bacteria</taxon>
        <taxon>Bacillati</taxon>
        <taxon>Actinomycetota</taxon>
        <taxon>Actinomycetes</taxon>
        <taxon>Bifidobacteriales</taxon>
        <taxon>Bifidobacteriaceae</taxon>
        <taxon>Bifidobacterium</taxon>
    </lineage>
</organism>
<feature type="transmembrane region" description="Helical" evidence="7">
    <location>
        <begin position="72"/>
        <end position="100"/>
    </location>
</feature>
<evidence type="ECO:0000256" key="5">
    <source>
        <dbReference type="ARBA" id="ARBA00023012"/>
    </source>
</evidence>
<evidence type="ECO:0000256" key="6">
    <source>
        <dbReference type="SAM" id="MobiDB-lite"/>
    </source>
</evidence>
<evidence type="ECO:0000256" key="3">
    <source>
        <dbReference type="ARBA" id="ARBA00022679"/>
    </source>
</evidence>
<name>A0A086ZUM1_9BIFI</name>
<keyword evidence="3" id="KW-0808">Transferase</keyword>
<dbReference type="AlphaFoldDB" id="A0A086ZUM1"/>
<sequence>MADDEVPVRTRFWCVCLMIPCAIAMCVVQSSMAAQIYSHGTYDGRYLWIILGLLLSGVWPFALVARSKYPEPVFWICLAVTVLFPYDPLLMLMALCSLIARRSGIVRTVRAVAAATPVAVWAQLRDALQPADASLWHIVFAKPYTGGAYGGDMVMLVGESTIITTAVVVALTGVAVSVLSGLHIRSRARLHEADAKTRAAQHHAANLQSDLDSQQLADAIAAEAHDTLAHSLSLIALNASALQAEANRLAHDVVSGDGRAADPDAARRAAETVASKADEIRRQAAGALDEAHSVIDMLRHPQQAWERLAPTDDTALTRESLESLLDDVRQAGTRVDTWIDIRQLGDLDENVGKVAYRAVQESLTNARRHAPDAPVSLEVTAGPDTGVHVHASNPTIRTMRADDESSVVGEGAAEHGPHGGAGLPGLAARVQSAGGTCRYGVDDRRVFHVDVTLPWTTTGDRPDGRAGGDRADAPAASVQ</sequence>
<dbReference type="EC" id="2.7.13.3" evidence="2"/>
<dbReference type="GO" id="GO:0004673">
    <property type="term" value="F:protein histidine kinase activity"/>
    <property type="evidence" value="ECO:0007669"/>
    <property type="project" value="UniProtKB-EC"/>
</dbReference>
<feature type="transmembrane region" description="Helical" evidence="7">
    <location>
        <begin position="162"/>
        <end position="182"/>
    </location>
</feature>
<evidence type="ECO:0000256" key="1">
    <source>
        <dbReference type="ARBA" id="ARBA00000085"/>
    </source>
</evidence>
<reference evidence="8 9" key="1">
    <citation type="submission" date="2014-03" db="EMBL/GenBank/DDBJ databases">
        <title>Genomics of Bifidobacteria.</title>
        <authorList>
            <person name="Ventura M."/>
            <person name="Milani C."/>
            <person name="Lugli G.A."/>
        </authorList>
    </citation>
    <scope>NUCLEOTIDE SEQUENCE [LARGE SCALE GENOMIC DNA]</scope>
    <source>
        <strain evidence="8 9">DSM 23969</strain>
    </source>
</reference>
<comment type="caution">
    <text evidence="8">The sequence shown here is derived from an EMBL/GenBank/DDBJ whole genome shotgun (WGS) entry which is preliminary data.</text>
</comment>
<keyword evidence="5" id="KW-0902">Two-component regulatory system</keyword>
<keyword evidence="7" id="KW-1133">Transmembrane helix</keyword>
<feature type="transmembrane region" description="Helical" evidence="7">
    <location>
        <begin position="46"/>
        <end position="65"/>
    </location>
</feature>
<evidence type="ECO:0000256" key="2">
    <source>
        <dbReference type="ARBA" id="ARBA00012438"/>
    </source>
</evidence>
<proteinExistence type="predicted"/>
<dbReference type="GO" id="GO:0000160">
    <property type="term" value="P:phosphorelay signal transduction system"/>
    <property type="evidence" value="ECO:0007669"/>
    <property type="project" value="UniProtKB-KW"/>
</dbReference>
<accession>A0A086ZUM1</accession>
<dbReference type="STRING" id="1437608.GCA_000771645_01025"/>
<comment type="catalytic activity">
    <reaction evidence="1">
        <text>ATP + protein L-histidine = ADP + protein N-phospho-L-histidine.</text>
        <dbReference type="EC" id="2.7.13.3"/>
    </reaction>
</comment>
<dbReference type="Gene3D" id="3.30.565.10">
    <property type="entry name" value="Histidine kinase-like ATPase, C-terminal domain"/>
    <property type="match status" value="1"/>
</dbReference>
<dbReference type="eggNOG" id="COG4585">
    <property type="taxonomic scope" value="Bacteria"/>
</dbReference>